<dbReference type="PANTHER" id="PTHR43569:SF2">
    <property type="entry name" value="AMIDOHYDROLASE-RELATED DOMAIN-CONTAINING PROTEIN"/>
    <property type="match status" value="1"/>
</dbReference>
<evidence type="ECO:0000256" key="1">
    <source>
        <dbReference type="ARBA" id="ARBA00038310"/>
    </source>
</evidence>
<evidence type="ECO:0000313" key="3">
    <source>
        <dbReference type="EMBL" id="MBD0378700.1"/>
    </source>
</evidence>
<dbReference type="InterPro" id="IPR006680">
    <property type="entry name" value="Amidohydro-rel"/>
</dbReference>
<dbReference type="PANTHER" id="PTHR43569">
    <property type="entry name" value="AMIDOHYDROLASE"/>
    <property type="match status" value="1"/>
</dbReference>
<organism evidence="3 4">
    <name type="scientific">Paenibacillus sedimenti</name>
    <dbReference type="NCBI Taxonomy" id="2770274"/>
    <lineage>
        <taxon>Bacteria</taxon>
        <taxon>Bacillati</taxon>
        <taxon>Bacillota</taxon>
        <taxon>Bacilli</taxon>
        <taxon>Bacillales</taxon>
        <taxon>Paenibacillaceae</taxon>
        <taxon>Paenibacillus</taxon>
    </lineage>
</organism>
<accession>A0A926QGQ8</accession>
<dbReference type="InterPro" id="IPR032466">
    <property type="entry name" value="Metal_Hydrolase"/>
</dbReference>
<dbReference type="InterPro" id="IPR052350">
    <property type="entry name" value="Metallo-dep_Lactonases"/>
</dbReference>
<evidence type="ECO:0000259" key="2">
    <source>
        <dbReference type="Pfam" id="PF04909"/>
    </source>
</evidence>
<dbReference type="EMBL" id="JACVVD010000001">
    <property type="protein sequence ID" value="MBD0378700.1"/>
    <property type="molecule type" value="Genomic_DNA"/>
</dbReference>
<dbReference type="RefSeq" id="WP_188172520.1">
    <property type="nucleotide sequence ID" value="NZ_JACVVD010000001.1"/>
</dbReference>
<sequence>MRIDAHQHYWQIARGDYGWITPGLPELYRDFGPEHLAPHLYDHRLDGSIVVQAAPTLAETEFILSLAEKDKSILGVVGWLDLNDPEHRTCFERYSRHPKFVGFRMMIQEMTDSYGILEPHFVKAVQSYAEEDVPVDLLVKSHQLAPLVKLIEQVPGLRGVIDHIAKPRIAESEIEPWLSQMRQIACYPNIYCKLSGMVTEADHRSWKPGDFTSYIRYVLDLFGPERVMFGSDWPVCLLAASYNQVVDILEQALPDGWGERERALLFGGNAKTFYKL</sequence>
<comment type="similarity">
    <text evidence="1">Belongs to the metallo-dependent hydrolases superfamily.</text>
</comment>
<keyword evidence="4" id="KW-1185">Reference proteome</keyword>
<proteinExistence type="inferred from homology"/>
<dbReference type="GO" id="GO:0016787">
    <property type="term" value="F:hydrolase activity"/>
    <property type="evidence" value="ECO:0007669"/>
    <property type="project" value="InterPro"/>
</dbReference>
<feature type="domain" description="Amidohydrolase-related" evidence="2">
    <location>
        <begin position="3"/>
        <end position="276"/>
    </location>
</feature>
<gene>
    <name evidence="3" type="ORF">ICC18_01005</name>
</gene>
<comment type="caution">
    <text evidence="3">The sequence shown here is derived from an EMBL/GenBank/DDBJ whole genome shotgun (WGS) entry which is preliminary data.</text>
</comment>
<evidence type="ECO:0000313" key="4">
    <source>
        <dbReference type="Proteomes" id="UP000650466"/>
    </source>
</evidence>
<dbReference type="Gene3D" id="3.20.20.140">
    <property type="entry name" value="Metal-dependent hydrolases"/>
    <property type="match status" value="1"/>
</dbReference>
<reference evidence="3" key="1">
    <citation type="submission" date="2020-09" db="EMBL/GenBank/DDBJ databases">
        <title>Draft Genome Sequence of Paenibacillus sp. WST5.</title>
        <authorList>
            <person name="Bao Z."/>
        </authorList>
    </citation>
    <scope>NUCLEOTIDE SEQUENCE</scope>
    <source>
        <strain evidence="3">WST5</strain>
    </source>
</reference>
<name>A0A926QGQ8_9BACL</name>
<dbReference type="Proteomes" id="UP000650466">
    <property type="component" value="Unassembled WGS sequence"/>
</dbReference>
<dbReference type="AlphaFoldDB" id="A0A926QGQ8"/>
<dbReference type="SUPFAM" id="SSF51556">
    <property type="entry name" value="Metallo-dependent hydrolases"/>
    <property type="match status" value="1"/>
</dbReference>
<protein>
    <submittedName>
        <fullName evidence="3">Amidohydrolase family protein</fullName>
    </submittedName>
</protein>
<dbReference type="Pfam" id="PF04909">
    <property type="entry name" value="Amidohydro_2"/>
    <property type="match status" value="1"/>
</dbReference>